<dbReference type="EMBL" id="JACHGY010000002">
    <property type="protein sequence ID" value="MBB6431730.1"/>
    <property type="molecule type" value="Genomic_DNA"/>
</dbReference>
<sequence>MSTTTQPAQIYDGHGDDLIVETHLSEKITIIPDGKPSSQPDVTRRLRIMWGQHLLDDVLAGRYRSLVCAVNTEDNSHGIVAQLATLLPTSMWTPKTITEYARQFAGNQQTAVLKFDMDVVEVLALLRPSAQDEMTITDLGHGFEIVSEMLRRKTQRLPTASVSFLGAHANRLAGAEPGTEPSFETVLRVMSEAGFAGDVYPSVKMWDSHPTAVYARYPFPESVEQMRDGGY</sequence>
<evidence type="ECO:0000313" key="1">
    <source>
        <dbReference type="EMBL" id="MBB6431730.1"/>
    </source>
</evidence>
<comment type="caution">
    <text evidence="1">The sequence shown here is derived from an EMBL/GenBank/DDBJ whole genome shotgun (WGS) entry which is preliminary data.</text>
</comment>
<dbReference type="AlphaFoldDB" id="A0A7X0LLP8"/>
<accession>A0A7X0LLP8</accession>
<organism evidence="1 2">
    <name type="scientific">Algisphaera agarilytica</name>
    <dbReference type="NCBI Taxonomy" id="1385975"/>
    <lineage>
        <taxon>Bacteria</taxon>
        <taxon>Pseudomonadati</taxon>
        <taxon>Planctomycetota</taxon>
        <taxon>Phycisphaerae</taxon>
        <taxon>Phycisphaerales</taxon>
        <taxon>Phycisphaeraceae</taxon>
        <taxon>Algisphaera</taxon>
    </lineage>
</organism>
<evidence type="ECO:0000313" key="2">
    <source>
        <dbReference type="Proteomes" id="UP000541810"/>
    </source>
</evidence>
<dbReference type="Proteomes" id="UP000541810">
    <property type="component" value="Unassembled WGS sequence"/>
</dbReference>
<protein>
    <submittedName>
        <fullName evidence="1">Uncharacterized protein</fullName>
    </submittedName>
</protein>
<dbReference type="RefSeq" id="WP_184679320.1">
    <property type="nucleotide sequence ID" value="NZ_JACHGY010000002.1"/>
</dbReference>
<proteinExistence type="predicted"/>
<keyword evidence="2" id="KW-1185">Reference proteome</keyword>
<reference evidence="1 2" key="1">
    <citation type="submission" date="2020-08" db="EMBL/GenBank/DDBJ databases">
        <title>Genomic Encyclopedia of Type Strains, Phase IV (KMG-IV): sequencing the most valuable type-strain genomes for metagenomic binning, comparative biology and taxonomic classification.</title>
        <authorList>
            <person name="Goeker M."/>
        </authorList>
    </citation>
    <scope>NUCLEOTIDE SEQUENCE [LARGE SCALE GENOMIC DNA]</scope>
    <source>
        <strain evidence="1 2">DSM 103725</strain>
    </source>
</reference>
<name>A0A7X0LLP8_9BACT</name>
<gene>
    <name evidence="1" type="ORF">HNQ40_003613</name>
</gene>